<evidence type="ECO:0008006" key="3">
    <source>
        <dbReference type="Google" id="ProtNLM"/>
    </source>
</evidence>
<organism evidence="1 2">
    <name type="scientific">Clostridium perfringens</name>
    <dbReference type="NCBI Taxonomy" id="1502"/>
    <lineage>
        <taxon>Bacteria</taxon>
        <taxon>Bacillati</taxon>
        <taxon>Bacillota</taxon>
        <taxon>Clostridia</taxon>
        <taxon>Eubacteriales</taxon>
        <taxon>Clostridiaceae</taxon>
        <taxon>Clostridium</taxon>
    </lineage>
</organism>
<sequence length="246" mass="28886">MKNSKEALEGAYSNALDLILNKKLKEGEKLLEKIYGSGNINIDILNLLGIIKYMYCDFYGAKKYWNESLKVSCEDNKAYEFIEDIESDDFKLISEKYIYSLNLIEDKNYSQAIDVLEEINKGRSELIEVKILLALLYMIIDEKNKAFKNIESALSYDTSNYKIKEIYEEIKCDLAKGQDEEKEESEELTFSQSILNLIMILNYRINSFYEEELKYRNEEIKSLYEEIKTMNLEIESLNTEKEKLSL</sequence>
<dbReference type="RefSeq" id="WP_279858020.1">
    <property type="nucleotide sequence ID" value="NZ_JARVUX010000007.1"/>
</dbReference>
<dbReference type="AlphaFoldDB" id="A0AAP4A858"/>
<protein>
    <recommendedName>
        <fullName evidence="3">Tetratricopeptide repeat protein</fullName>
    </recommendedName>
</protein>
<dbReference type="EMBL" id="JARVUX010000007">
    <property type="protein sequence ID" value="MDH2337013.1"/>
    <property type="molecule type" value="Genomic_DNA"/>
</dbReference>
<dbReference type="Gene3D" id="1.25.40.10">
    <property type="entry name" value="Tetratricopeptide repeat domain"/>
    <property type="match status" value="1"/>
</dbReference>
<reference evidence="1" key="1">
    <citation type="submission" date="2023-04" db="EMBL/GenBank/DDBJ databases">
        <title>Epidemiological investigation of Clostridium perfringens isolated from cattle.</title>
        <authorList>
            <person name="Tian R."/>
        </authorList>
    </citation>
    <scope>NUCLEOTIDE SEQUENCE</scope>
    <source>
        <strain evidence="1">ZWCP172</strain>
    </source>
</reference>
<comment type="caution">
    <text evidence="1">The sequence shown here is derived from an EMBL/GenBank/DDBJ whole genome shotgun (WGS) entry which is preliminary data.</text>
</comment>
<accession>A0AAP4A858</accession>
<evidence type="ECO:0000313" key="1">
    <source>
        <dbReference type="EMBL" id="MDH2337013.1"/>
    </source>
</evidence>
<evidence type="ECO:0000313" key="2">
    <source>
        <dbReference type="Proteomes" id="UP001222958"/>
    </source>
</evidence>
<dbReference type="SUPFAM" id="SSF48452">
    <property type="entry name" value="TPR-like"/>
    <property type="match status" value="1"/>
</dbReference>
<proteinExistence type="predicted"/>
<name>A0AAP4A858_CLOPF</name>
<gene>
    <name evidence="1" type="ORF">QDQ28_12560</name>
</gene>
<dbReference type="InterPro" id="IPR011990">
    <property type="entry name" value="TPR-like_helical_dom_sf"/>
</dbReference>
<dbReference type="Proteomes" id="UP001222958">
    <property type="component" value="Unassembled WGS sequence"/>
</dbReference>